<dbReference type="EMBL" id="CP000514">
    <property type="protein sequence ID" value="ABM18600.1"/>
    <property type="molecule type" value="Genomic_DNA"/>
</dbReference>
<gene>
    <name evidence="2" type="ordered locus">Maqu_1516</name>
</gene>
<reference evidence="3" key="1">
    <citation type="journal article" date="2011" name="Appl. Environ. Microbiol.">
        <title>Genomic potential of Marinobacter aquaeolei, a biogeochemical 'opportunitroph'.</title>
        <authorList>
            <person name="Singer E."/>
            <person name="Webb E.A."/>
            <person name="Nelson W.C."/>
            <person name="Heidelberg J.F."/>
            <person name="Ivanova N."/>
            <person name="Pati A."/>
            <person name="Edwards K.J."/>
        </authorList>
    </citation>
    <scope>NUCLEOTIDE SEQUENCE [LARGE SCALE GENOMIC DNA]</scope>
    <source>
        <strain evidence="3">ATCC 700491 / DSM 11845 / VT8</strain>
    </source>
</reference>
<dbReference type="HOGENOM" id="CLU_2494214_0_0_6"/>
<dbReference type="AlphaFoldDB" id="A1U0T1"/>
<feature type="region of interest" description="Disordered" evidence="1">
    <location>
        <begin position="67"/>
        <end position="86"/>
    </location>
</feature>
<protein>
    <submittedName>
        <fullName evidence="2">Uncharacterized protein</fullName>
    </submittedName>
</protein>
<evidence type="ECO:0000313" key="2">
    <source>
        <dbReference type="EMBL" id="ABM18600.1"/>
    </source>
</evidence>
<evidence type="ECO:0000313" key="3">
    <source>
        <dbReference type="Proteomes" id="UP000000998"/>
    </source>
</evidence>
<organism evidence="2 3">
    <name type="scientific">Marinobacter nauticus (strain ATCC 700491 / DSM 11845 / VT8)</name>
    <name type="common">Marinobacter aquaeolei</name>
    <dbReference type="NCBI Taxonomy" id="351348"/>
    <lineage>
        <taxon>Bacteria</taxon>
        <taxon>Pseudomonadati</taxon>
        <taxon>Pseudomonadota</taxon>
        <taxon>Gammaproteobacteria</taxon>
        <taxon>Pseudomonadales</taxon>
        <taxon>Marinobacteraceae</taxon>
        <taxon>Marinobacter</taxon>
    </lineage>
</organism>
<proteinExistence type="predicted"/>
<evidence type="ECO:0000256" key="1">
    <source>
        <dbReference type="SAM" id="MobiDB-lite"/>
    </source>
</evidence>
<dbReference type="STRING" id="351348.Maqu_1516"/>
<accession>A1U0T1</accession>
<dbReference type="Proteomes" id="UP000000998">
    <property type="component" value="Chromosome"/>
</dbReference>
<name>A1U0T1_MARN8</name>
<dbReference type="RefSeq" id="WP_011785002.1">
    <property type="nucleotide sequence ID" value="NC_008740.1"/>
</dbReference>
<dbReference type="KEGG" id="maq:Maqu_1516"/>
<dbReference type="OrthoDB" id="9955456at2"/>
<sequence>MTSEEFKERFQHHPLGYVFQIMEVANDEAELERYLSMAHGMIMLLEFQGELSKEDHDFLKEAAKGNAKRNYDRLQKTNAAAPATKQ</sequence>